<dbReference type="NCBIfam" id="NF045897">
    <property type="entry name" value="SCO3242_trans"/>
    <property type="match status" value="1"/>
</dbReference>
<feature type="compositionally biased region" description="Low complexity" evidence="5">
    <location>
        <begin position="234"/>
        <end position="245"/>
    </location>
</feature>
<keyword evidence="4" id="KW-0472">Membrane</keyword>
<dbReference type="Proteomes" id="UP000275024">
    <property type="component" value="Unassembled WGS sequence"/>
</dbReference>
<comment type="subcellular location">
    <subcellularLocation>
        <location evidence="1">Membrane</location>
        <topology evidence="1">Multi-pass membrane protein</topology>
    </subcellularLocation>
</comment>
<dbReference type="EMBL" id="RBDX01000020">
    <property type="protein sequence ID" value="RKN06528.1"/>
    <property type="molecule type" value="Genomic_DNA"/>
</dbReference>
<protein>
    <recommendedName>
        <fullName evidence="10">Prenyltransferase</fullName>
    </recommendedName>
</protein>
<accession>A0A3A9W037</accession>
<evidence type="ECO:0000256" key="5">
    <source>
        <dbReference type="SAM" id="MobiDB-lite"/>
    </source>
</evidence>
<evidence type="ECO:0000256" key="3">
    <source>
        <dbReference type="ARBA" id="ARBA00022989"/>
    </source>
</evidence>
<evidence type="ECO:0000313" key="6">
    <source>
        <dbReference type="EMBL" id="RKN06528.1"/>
    </source>
</evidence>
<dbReference type="InterPro" id="IPR000537">
    <property type="entry name" value="UbiA_prenyltransferase"/>
</dbReference>
<gene>
    <name evidence="7" type="ORF">D7318_19210</name>
    <name evidence="6" type="ORF">D7319_21950</name>
</gene>
<dbReference type="GO" id="GO:0016020">
    <property type="term" value="C:membrane"/>
    <property type="evidence" value="ECO:0007669"/>
    <property type="project" value="UniProtKB-SubCell"/>
</dbReference>
<dbReference type="AlphaFoldDB" id="A0A3A9W037"/>
<dbReference type="EMBL" id="RBDY01000014">
    <property type="protein sequence ID" value="RKN20350.1"/>
    <property type="molecule type" value="Genomic_DNA"/>
</dbReference>
<keyword evidence="8" id="KW-1185">Reference proteome</keyword>
<dbReference type="GO" id="GO:0016765">
    <property type="term" value="F:transferase activity, transferring alkyl or aryl (other than methyl) groups"/>
    <property type="evidence" value="ECO:0007669"/>
    <property type="project" value="InterPro"/>
</dbReference>
<evidence type="ECO:0000313" key="8">
    <source>
        <dbReference type="Proteomes" id="UP000268652"/>
    </source>
</evidence>
<reference evidence="8 9" key="1">
    <citation type="submission" date="2018-09" db="EMBL/GenBank/DDBJ databases">
        <title>Streptomyces sp. nov. DS1-2, an endophytic actinomycete isolated from roots of Dendrobium scabrilingue.</title>
        <authorList>
            <person name="Kuncharoen N."/>
            <person name="Kudo T."/>
            <person name="Ohkuma M."/>
            <person name="Yuki M."/>
            <person name="Tanasupawat S."/>
        </authorList>
    </citation>
    <scope>NUCLEOTIDE SEQUENCE [LARGE SCALE GENOMIC DNA]</scope>
    <source>
        <strain evidence="6 9">AZ1-7</strain>
        <strain evidence="7 8">DS1-2</strain>
    </source>
</reference>
<dbReference type="PANTHER" id="PTHR42723">
    <property type="entry name" value="CHLOROPHYLL SYNTHASE"/>
    <property type="match status" value="1"/>
</dbReference>
<dbReference type="OrthoDB" id="2908954at2"/>
<evidence type="ECO:0000313" key="7">
    <source>
        <dbReference type="EMBL" id="RKN20350.1"/>
    </source>
</evidence>
<proteinExistence type="predicted"/>
<dbReference type="Pfam" id="PF01040">
    <property type="entry name" value="UbiA"/>
    <property type="match status" value="1"/>
</dbReference>
<evidence type="ECO:0000256" key="2">
    <source>
        <dbReference type="ARBA" id="ARBA00022692"/>
    </source>
</evidence>
<feature type="region of interest" description="Disordered" evidence="5">
    <location>
        <begin position="227"/>
        <end position="327"/>
    </location>
</feature>
<comment type="caution">
    <text evidence="6">The sequence shown here is derived from an EMBL/GenBank/DDBJ whole genome shotgun (WGS) entry which is preliminary data.</text>
</comment>
<dbReference type="InterPro" id="IPR050475">
    <property type="entry name" value="Prenyltransferase_related"/>
</dbReference>
<evidence type="ECO:0008006" key="10">
    <source>
        <dbReference type="Google" id="ProtNLM"/>
    </source>
</evidence>
<dbReference type="Gene3D" id="1.10.357.140">
    <property type="entry name" value="UbiA prenyltransferase"/>
    <property type="match status" value="1"/>
</dbReference>
<dbReference type="PANTHER" id="PTHR42723:SF1">
    <property type="entry name" value="CHLOROPHYLL SYNTHASE, CHLOROPLASTIC"/>
    <property type="match status" value="1"/>
</dbReference>
<dbReference type="InterPro" id="IPR044878">
    <property type="entry name" value="UbiA_sf"/>
</dbReference>
<organism evidence="6 9">
    <name type="scientific">Streptomyces radicis</name>
    <dbReference type="NCBI Taxonomy" id="1750517"/>
    <lineage>
        <taxon>Bacteria</taxon>
        <taxon>Bacillati</taxon>
        <taxon>Actinomycetota</taxon>
        <taxon>Actinomycetes</taxon>
        <taxon>Kitasatosporales</taxon>
        <taxon>Streptomycetaceae</taxon>
        <taxon>Streptomyces</taxon>
    </lineage>
</organism>
<keyword evidence="3" id="KW-1133">Transmembrane helix</keyword>
<sequence length="423" mass="42571">MRRPRRPVARAHRAGRDAADRIVSPTARAWVELLRGPAALTVPGDIIAGAVTAGGAPPRRIAMAAGASVCLYWSGMALNDWADRELDAVERPERPLPSGRIPPRAAFGAAAALTAAGLGLAAACGRTAATTATAVAATAWAYNLGLKNTPAGPAAMATARSLNVLLGAATSGDTPPTALRRSALAAAHTFTLTTVSRHEVGGAPRAVPLAAAAATTTIAAALLLPRRREREARSASGSGLTTAASARKRALPRNASRRKAGSPSRALRLGGGTPPSDGLPAVAARALSRAWPESAPGGGRSAVAAHRRGAAVASARRSTCPEGTLRDAPGAVSPVGAPARSLRVTWPEAICAVAYAATALPPLVRAVREPTGGRMRQGVVGGLNAMLPLQAALVARAGGGLAAPALLATLLAAKRLSRKVTPT</sequence>
<evidence type="ECO:0000256" key="1">
    <source>
        <dbReference type="ARBA" id="ARBA00004141"/>
    </source>
</evidence>
<dbReference type="Proteomes" id="UP000268652">
    <property type="component" value="Unassembled WGS sequence"/>
</dbReference>
<feature type="compositionally biased region" description="Basic residues" evidence="5">
    <location>
        <begin position="246"/>
        <end position="260"/>
    </location>
</feature>
<evidence type="ECO:0000256" key="4">
    <source>
        <dbReference type="ARBA" id="ARBA00023136"/>
    </source>
</evidence>
<name>A0A3A9W037_9ACTN</name>
<keyword evidence="2" id="KW-0812">Transmembrane</keyword>
<evidence type="ECO:0000313" key="9">
    <source>
        <dbReference type="Proteomes" id="UP000275024"/>
    </source>
</evidence>